<dbReference type="Proteomes" id="UP000325645">
    <property type="component" value="Unassembled WGS sequence"/>
</dbReference>
<dbReference type="Gene3D" id="1.10.3430.10">
    <property type="entry name" value="Ammonium transporter AmtB like domains"/>
    <property type="match status" value="1"/>
</dbReference>
<keyword evidence="5 7" id="KW-1133">Transmembrane helix</keyword>
<dbReference type="PANTHER" id="PTHR10464">
    <property type="entry name" value="UREA TRANSPORTER"/>
    <property type="match status" value="1"/>
</dbReference>
<feature type="transmembrane region" description="Helical" evidence="7">
    <location>
        <begin position="258"/>
        <end position="279"/>
    </location>
</feature>
<keyword evidence="4 7" id="KW-0812">Transmembrane</keyword>
<keyword evidence="6 7" id="KW-0472">Membrane</keyword>
<evidence type="ECO:0000256" key="5">
    <source>
        <dbReference type="ARBA" id="ARBA00022989"/>
    </source>
</evidence>
<dbReference type="Pfam" id="PF03253">
    <property type="entry name" value="UT"/>
    <property type="match status" value="1"/>
</dbReference>
<evidence type="ECO:0000256" key="3">
    <source>
        <dbReference type="ARBA" id="ARBA00022475"/>
    </source>
</evidence>
<feature type="transmembrane region" description="Helical" evidence="7">
    <location>
        <begin position="183"/>
        <end position="205"/>
    </location>
</feature>
<feature type="transmembrane region" description="Helical" evidence="7">
    <location>
        <begin position="233"/>
        <end position="251"/>
    </location>
</feature>
<comment type="subcellular location">
    <subcellularLocation>
        <location evidence="1">Cell membrane</location>
        <topology evidence="1">Multi-pass membrane protein</topology>
    </subcellularLocation>
</comment>
<gene>
    <name evidence="8" type="ORF">PS943_00586</name>
</gene>
<accession>A0A5E7VYF9</accession>
<dbReference type="InterPro" id="IPR004937">
    <property type="entry name" value="Urea_transporter"/>
</dbReference>
<evidence type="ECO:0000256" key="1">
    <source>
        <dbReference type="ARBA" id="ARBA00004651"/>
    </source>
</evidence>
<proteinExistence type="inferred from homology"/>
<dbReference type="PANTHER" id="PTHR10464:SF4">
    <property type="entry name" value="UREA TRANSPORTER"/>
    <property type="match status" value="1"/>
</dbReference>
<organism evidence="8 9">
    <name type="scientific">Pseudomonas fluorescens</name>
    <dbReference type="NCBI Taxonomy" id="294"/>
    <lineage>
        <taxon>Bacteria</taxon>
        <taxon>Pseudomonadati</taxon>
        <taxon>Pseudomonadota</taxon>
        <taxon>Gammaproteobacteria</taxon>
        <taxon>Pseudomonadales</taxon>
        <taxon>Pseudomonadaceae</taxon>
        <taxon>Pseudomonas</taxon>
    </lineage>
</organism>
<keyword evidence="3" id="KW-1003">Cell membrane</keyword>
<name>A0A5E7VYF9_PSEFL</name>
<feature type="transmembrane region" description="Helical" evidence="7">
    <location>
        <begin position="114"/>
        <end position="133"/>
    </location>
</feature>
<dbReference type="InterPro" id="IPR029020">
    <property type="entry name" value="Ammonium/urea_transptr"/>
</dbReference>
<evidence type="ECO:0000313" key="8">
    <source>
        <dbReference type="EMBL" id="VVQ27858.1"/>
    </source>
</evidence>
<dbReference type="AlphaFoldDB" id="A0A5E7VYF9"/>
<sequence>MPAKNDYTVPLTHRPKMPANHFNTHCPDWATALLNGFSQIFLQRHPLCGLLCLLAILFTAPALLGGALLGGVAGLLTAQRRGYAKADRQAGLFSYNGVLLGLLLSLYFPWSAMLPPLIIAAGGLSAMFTQQWLKRVRVSQYLPAYTAPFVGLGWLLLCFATPSTNAHLIEINTLNMLAAPLKGLGQVMFLGHPLAGALIATGLLIADRRAFCWALLASVAGMGWSMLHHDFYTALIGLGGYNAVLAALAFSSQRQKPWLPLVGIALALLLTPMFAAIGLPTLTAPFILSCWLIRTIVQMLGKTTVARTPCTLEENQPRLR</sequence>
<evidence type="ECO:0000256" key="6">
    <source>
        <dbReference type="ARBA" id="ARBA00023136"/>
    </source>
</evidence>
<dbReference type="EMBL" id="CABVJH010000001">
    <property type="protein sequence ID" value="VVQ27858.1"/>
    <property type="molecule type" value="Genomic_DNA"/>
</dbReference>
<evidence type="ECO:0000313" key="9">
    <source>
        <dbReference type="Proteomes" id="UP000325645"/>
    </source>
</evidence>
<evidence type="ECO:0000256" key="7">
    <source>
        <dbReference type="SAM" id="Phobius"/>
    </source>
</evidence>
<feature type="transmembrane region" description="Helical" evidence="7">
    <location>
        <begin position="210"/>
        <end position="227"/>
    </location>
</feature>
<comment type="similarity">
    <text evidence="2">Belongs to the urea transporter family.</text>
</comment>
<reference evidence="8 9" key="1">
    <citation type="submission" date="2019-09" db="EMBL/GenBank/DDBJ databases">
        <authorList>
            <person name="Chandra G."/>
            <person name="Truman W A."/>
        </authorList>
    </citation>
    <scope>NUCLEOTIDE SEQUENCE [LARGE SCALE GENOMIC DNA]</scope>
    <source>
        <strain evidence="8">PS943</strain>
    </source>
</reference>
<dbReference type="GO" id="GO:0015204">
    <property type="term" value="F:urea transmembrane transporter activity"/>
    <property type="evidence" value="ECO:0007669"/>
    <property type="project" value="InterPro"/>
</dbReference>
<dbReference type="GO" id="GO:0005886">
    <property type="term" value="C:plasma membrane"/>
    <property type="evidence" value="ECO:0007669"/>
    <property type="project" value="UniProtKB-SubCell"/>
</dbReference>
<feature type="transmembrane region" description="Helical" evidence="7">
    <location>
        <begin position="53"/>
        <end position="78"/>
    </location>
</feature>
<feature type="transmembrane region" description="Helical" evidence="7">
    <location>
        <begin position="145"/>
        <end position="163"/>
    </location>
</feature>
<evidence type="ECO:0000256" key="4">
    <source>
        <dbReference type="ARBA" id="ARBA00022692"/>
    </source>
</evidence>
<protein>
    <submittedName>
        <fullName evidence="8">Urea transporter</fullName>
    </submittedName>
</protein>
<evidence type="ECO:0000256" key="2">
    <source>
        <dbReference type="ARBA" id="ARBA00005914"/>
    </source>
</evidence>